<protein>
    <recommendedName>
        <fullName evidence="1">Metallo-beta-lactamase domain-containing protein</fullName>
    </recommendedName>
</protein>
<sequence>MASITVYGGAGEIGGNKVLVESNGRRVFLDFGLSFSGMGTFYEEFLQPRTNNGLRDLLALGILPRLDGIYRQDLIELDRLEDALAEAGVPDKSPWIADVKSYDEVRKREGSPFVDGVILSHAHMDHFQHVAMLDEGIPVFCAATTKAIMEVAEEIGRGG</sequence>
<evidence type="ECO:0000313" key="2">
    <source>
        <dbReference type="EMBL" id="GAG02121.1"/>
    </source>
</evidence>
<comment type="caution">
    <text evidence="2">The sequence shown here is derived from an EMBL/GenBank/DDBJ whole genome shotgun (WGS) entry which is preliminary data.</text>
</comment>
<feature type="non-terminal residue" evidence="2">
    <location>
        <position position="159"/>
    </location>
</feature>
<dbReference type="InterPro" id="IPR036866">
    <property type="entry name" value="RibonucZ/Hydroxyglut_hydro"/>
</dbReference>
<dbReference type="AlphaFoldDB" id="X0VNJ0"/>
<dbReference type="InterPro" id="IPR001279">
    <property type="entry name" value="Metallo-B-lactamas"/>
</dbReference>
<name>X0VNJ0_9ZZZZ</name>
<feature type="domain" description="Metallo-beta-lactamase" evidence="1">
    <location>
        <begin position="105"/>
        <end position="150"/>
    </location>
</feature>
<proteinExistence type="predicted"/>
<dbReference type="Gene3D" id="3.60.15.10">
    <property type="entry name" value="Ribonuclease Z/Hydroxyacylglutathione hydrolase-like"/>
    <property type="match status" value="1"/>
</dbReference>
<reference evidence="2" key="1">
    <citation type="journal article" date="2014" name="Front. Microbiol.">
        <title>High frequency of phylogenetically diverse reductive dehalogenase-homologous genes in deep subseafloor sedimentary metagenomes.</title>
        <authorList>
            <person name="Kawai M."/>
            <person name="Futagami T."/>
            <person name="Toyoda A."/>
            <person name="Takaki Y."/>
            <person name="Nishi S."/>
            <person name="Hori S."/>
            <person name="Arai W."/>
            <person name="Tsubouchi T."/>
            <person name="Morono Y."/>
            <person name="Uchiyama I."/>
            <person name="Ito T."/>
            <person name="Fujiyama A."/>
            <person name="Inagaki F."/>
            <person name="Takami H."/>
        </authorList>
    </citation>
    <scope>NUCLEOTIDE SEQUENCE</scope>
    <source>
        <strain evidence="2">Expedition CK06-06</strain>
    </source>
</reference>
<evidence type="ECO:0000259" key="1">
    <source>
        <dbReference type="Pfam" id="PF12706"/>
    </source>
</evidence>
<gene>
    <name evidence="2" type="ORF">S01H1_43770</name>
</gene>
<dbReference type="SUPFAM" id="SSF56281">
    <property type="entry name" value="Metallo-hydrolase/oxidoreductase"/>
    <property type="match status" value="1"/>
</dbReference>
<dbReference type="EMBL" id="BARS01027892">
    <property type="protein sequence ID" value="GAG02121.1"/>
    <property type="molecule type" value="Genomic_DNA"/>
</dbReference>
<organism evidence="2">
    <name type="scientific">marine sediment metagenome</name>
    <dbReference type="NCBI Taxonomy" id="412755"/>
    <lineage>
        <taxon>unclassified sequences</taxon>
        <taxon>metagenomes</taxon>
        <taxon>ecological metagenomes</taxon>
    </lineage>
</organism>
<accession>X0VNJ0</accession>
<dbReference type="Pfam" id="PF12706">
    <property type="entry name" value="Lactamase_B_2"/>
    <property type="match status" value="1"/>
</dbReference>